<dbReference type="PANTHER" id="PTHR30287:SF1">
    <property type="entry name" value="INNER MEMBRANE PROTEIN"/>
    <property type="match status" value="1"/>
</dbReference>
<proteinExistence type="predicted"/>
<feature type="transmembrane region" description="Helical" evidence="6">
    <location>
        <begin position="349"/>
        <end position="370"/>
    </location>
</feature>
<comment type="caution">
    <text evidence="8">The sequence shown here is derived from an EMBL/GenBank/DDBJ whole genome shotgun (WGS) entry which is preliminary data.</text>
</comment>
<dbReference type="PANTHER" id="PTHR30287">
    <property type="entry name" value="MEMBRANE COMPONENT OF PREDICTED ABC SUPERFAMILY METABOLITE UPTAKE TRANSPORTER"/>
    <property type="match status" value="1"/>
</dbReference>
<evidence type="ECO:0000313" key="8">
    <source>
        <dbReference type="EMBL" id="KGH45506.1"/>
    </source>
</evidence>
<comment type="subcellular location">
    <subcellularLocation>
        <location evidence="1">Cell membrane</location>
        <topology evidence="1">Multi-pass membrane protein</topology>
    </subcellularLocation>
</comment>
<feature type="transmembrane region" description="Helical" evidence="6">
    <location>
        <begin position="797"/>
        <end position="815"/>
    </location>
</feature>
<keyword evidence="2" id="KW-1003">Cell membrane</keyword>
<dbReference type="EMBL" id="JPMX01000077">
    <property type="protein sequence ID" value="KGH45506.1"/>
    <property type="molecule type" value="Genomic_DNA"/>
</dbReference>
<evidence type="ECO:0000256" key="6">
    <source>
        <dbReference type="SAM" id="Phobius"/>
    </source>
</evidence>
<feature type="domain" description="ABC3 transporter permease C-terminal" evidence="7">
    <location>
        <begin position="713"/>
        <end position="824"/>
    </location>
</feature>
<feature type="transmembrane region" description="Helical" evidence="6">
    <location>
        <begin position="305"/>
        <end position="329"/>
    </location>
</feature>
<dbReference type="InterPro" id="IPR038766">
    <property type="entry name" value="Membrane_comp_ABC_pdt"/>
</dbReference>
<evidence type="ECO:0000259" key="7">
    <source>
        <dbReference type="Pfam" id="PF02687"/>
    </source>
</evidence>
<dbReference type="Pfam" id="PF02687">
    <property type="entry name" value="FtsX"/>
    <property type="match status" value="2"/>
</dbReference>
<evidence type="ECO:0000256" key="3">
    <source>
        <dbReference type="ARBA" id="ARBA00022692"/>
    </source>
</evidence>
<dbReference type="InterPro" id="IPR003838">
    <property type="entry name" value="ABC3_permease_C"/>
</dbReference>
<name>A0A098Y713_9ACTN</name>
<feature type="transmembrane region" description="Helical" evidence="6">
    <location>
        <begin position="707"/>
        <end position="730"/>
    </location>
</feature>
<evidence type="ECO:0000313" key="9">
    <source>
        <dbReference type="Proteomes" id="UP000029713"/>
    </source>
</evidence>
<feature type="transmembrane region" description="Helical" evidence="6">
    <location>
        <begin position="761"/>
        <end position="785"/>
    </location>
</feature>
<evidence type="ECO:0000256" key="2">
    <source>
        <dbReference type="ARBA" id="ARBA00022475"/>
    </source>
</evidence>
<dbReference type="STRING" id="1522368.IN07_17675"/>
<sequence>MLALALRLARTRLTASLAVLVAVLGGAAIVTGTGVLAESGLRSHLPVERLAGAEVVVSADQTVQPSADLAVALPERGSVPVALADELGQLPGVAAAVADVGFPAAVVGADGDVVATADPTTAGHGWSALGLLDDPEVTGTPPTGPQEVALDSAIAATAGVAPGDTVRVVLAGRAVDARLTAVVPVGAGVLVADDRAAQLAGQTDTVDLIGVQVTGDVEAVADAVRPLLPAGTIVSTGDARGDVALPEAAAARSLLVVLASSLMGVPLLIVGFVVAGALAVSIGGQRRELALLRAVGTTPRQLRRLVAGQAAVVAAVALVPGIALGYLLAGQFRRLLVHVGVLPDALPLAVGPLPALAAAALLLLVVQVAARCAAWRTSREPVTQLLADSRTGPRTPSPGRHRAGLLLIAAAVPLSVPPLLVQSPIGAASTSLAGIVAAIGLALAGPLLLRRVTGRLARRLPAGTSAPAWLAVANLHGYALRSAGAVTTLAMAVVVALTYTFAQTTVIDATAEETRAGTVADATVTAPDLGGIPAGLLGAVQAVPGVEAAAPVSTTTVLWPMRLLGEEDLSAGPALVLPPAGAGVLDLDVRDGDLAELTGATVAVGSDAAAARDVGIGDRVQLTLGDGAEVEARVVAVYDRELGFGSVVLSADLAAGHTTGGLADSLLVRTDGDPATDRALAALTDRPGVTVSDGGVAGDRPAAPPEVWINLAVIGVLLGYLLLGIANALVAATAQRRGEIAALRLTGTTPRQVRAMMRREAALVSGAAVAAGVLVSVVPLALLGLGFLDRPWPSGPGWLLPVTAVVVTGIAFLAIEVPTRAALRVAPADALATQG</sequence>
<accession>A0A098Y713</accession>
<dbReference type="GO" id="GO:0005886">
    <property type="term" value="C:plasma membrane"/>
    <property type="evidence" value="ECO:0007669"/>
    <property type="project" value="UniProtKB-SubCell"/>
</dbReference>
<evidence type="ECO:0000256" key="4">
    <source>
        <dbReference type="ARBA" id="ARBA00022989"/>
    </source>
</evidence>
<keyword evidence="4 6" id="KW-1133">Transmembrane helix</keyword>
<dbReference type="OrthoDB" id="3223244at2"/>
<feature type="domain" description="ABC3 transporter permease C-terminal" evidence="7">
    <location>
        <begin position="262"/>
        <end position="381"/>
    </location>
</feature>
<evidence type="ECO:0000256" key="5">
    <source>
        <dbReference type="ARBA" id="ARBA00023136"/>
    </source>
</evidence>
<feature type="transmembrane region" description="Helical" evidence="6">
    <location>
        <begin position="427"/>
        <end position="449"/>
    </location>
</feature>
<dbReference type="AlphaFoldDB" id="A0A098Y713"/>
<keyword evidence="3 6" id="KW-0812">Transmembrane</keyword>
<feature type="transmembrane region" description="Helical" evidence="6">
    <location>
        <begin position="254"/>
        <end position="284"/>
    </location>
</feature>
<feature type="transmembrane region" description="Helical" evidence="6">
    <location>
        <begin position="483"/>
        <end position="502"/>
    </location>
</feature>
<keyword evidence="9" id="KW-1185">Reference proteome</keyword>
<organism evidence="8 9">
    <name type="scientific">Modestobacter caceresii</name>
    <dbReference type="NCBI Taxonomy" id="1522368"/>
    <lineage>
        <taxon>Bacteria</taxon>
        <taxon>Bacillati</taxon>
        <taxon>Actinomycetota</taxon>
        <taxon>Actinomycetes</taxon>
        <taxon>Geodermatophilales</taxon>
        <taxon>Geodermatophilaceae</taxon>
        <taxon>Modestobacter</taxon>
    </lineage>
</organism>
<gene>
    <name evidence="8" type="ORF">IN07_17675</name>
</gene>
<evidence type="ECO:0000256" key="1">
    <source>
        <dbReference type="ARBA" id="ARBA00004651"/>
    </source>
</evidence>
<protein>
    <submittedName>
        <fullName evidence="8">Membrane protein</fullName>
    </submittedName>
</protein>
<dbReference type="RefSeq" id="WP_036337625.1">
    <property type="nucleotide sequence ID" value="NZ_JPMX01000077.1"/>
</dbReference>
<reference evidence="8 9" key="1">
    <citation type="submission" date="2014-07" db="EMBL/GenBank/DDBJ databases">
        <title>Biosystematic studies on Modestobacter strains isolated from extreme hyper-arid desert soil and from historic building.</title>
        <authorList>
            <person name="Bukarasam K."/>
            <person name="Bull A."/>
            <person name="Girard G."/>
            <person name="van Wezel G."/>
            <person name="Goodfellow M."/>
        </authorList>
    </citation>
    <scope>NUCLEOTIDE SEQUENCE [LARGE SCALE GENOMIC DNA]</scope>
    <source>
        <strain evidence="8 9">KNN45-2b</strain>
    </source>
</reference>
<dbReference type="Proteomes" id="UP000029713">
    <property type="component" value="Unassembled WGS sequence"/>
</dbReference>
<feature type="transmembrane region" description="Helical" evidence="6">
    <location>
        <begin position="403"/>
        <end position="421"/>
    </location>
</feature>
<keyword evidence="5 6" id="KW-0472">Membrane</keyword>